<dbReference type="Proteomes" id="UP001595851">
    <property type="component" value="Unassembled WGS sequence"/>
</dbReference>
<dbReference type="EMBL" id="JBHSBI010000006">
    <property type="protein sequence ID" value="MFC4008406.1"/>
    <property type="molecule type" value="Genomic_DNA"/>
</dbReference>
<gene>
    <name evidence="2" type="ORF">ACFOY2_14335</name>
</gene>
<evidence type="ECO:0000313" key="2">
    <source>
        <dbReference type="EMBL" id="MFC4008406.1"/>
    </source>
</evidence>
<proteinExistence type="predicted"/>
<evidence type="ECO:0008006" key="4">
    <source>
        <dbReference type="Google" id="ProtNLM"/>
    </source>
</evidence>
<reference evidence="3" key="1">
    <citation type="journal article" date="2019" name="Int. J. Syst. Evol. Microbiol.">
        <title>The Global Catalogue of Microorganisms (GCM) 10K type strain sequencing project: providing services to taxonomists for standard genome sequencing and annotation.</title>
        <authorList>
            <consortium name="The Broad Institute Genomics Platform"/>
            <consortium name="The Broad Institute Genome Sequencing Center for Infectious Disease"/>
            <person name="Wu L."/>
            <person name="Ma J."/>
        </authorList>
    </citation>
    <scope>NUCLEOTIDE SEQUENCE [LARGE SCALE GENOMIC DNA]</scope>
    <source>
        <strain evidence="3">TBRC 1276</strain>
    </source>
</reference>
<accession>A0ABV8G353</accession>
<feature type="signal peptide" evidence="1">
    <location>
        <begin position="1"/>
        <end position="19"/>
    </location>
</feature>
<feature type="chain" id="PRO_5046870800" description="DUF3558 domain-containing protein" evidence="1">
    <location>
        <begin position="20"/>
        <end position="177"/>
    </location>
</feature>
<sequence length="177" mass="18542">MARSGPFVPVLALAAALLAGCGSPPDKTAGAAAADDRPQCPLTPQALAEVTALQWELKERRDEHPLETAESIKAMVCLYTAADAPQEGSDPLTMRVDLVEGADSATIRKNFTDTCTENGGEVRDVSGAKVCDRNGSVVEGLAGAGDRAIDVYWVNADTSTATRFTPVFHRILAAVAD</sequence>
<protein>
    <recommendedName>
        <fullName evidence="4">DUF3558 domain-containing protein</fullName>
    </recommendedName>
</protein>
<dbReference type="RefSeq" id="WP_379528472.1">
    <property type="nucleotide sequence ID" value="NZ_JBHSBI010000006.1"/>
</dbReference>
<keyword evidence="3" id="KW-1185">Reference proteome</keyword>
<evidence type="ECO:0000256" key="1">
    <source>
        <dbReference type="SAM" id="SignalP"/>
    </source>
</evidence>
<organism evidence="2 3">
    <name type="scientific">Nonomuraea purpurea</name>
    <dbReference type="NCBI Taxonomy" id="1849276"/>
    <lineage>
        <taxon>Bacteria</taxon>
        <taxon>Bacillati</taxon>
        <taxon>Actinomycetota</taxon>
        <taxon>Actinomycetes</taxon>
        <taxon>Streptosporangiales</taxon>
        <taxon>Streptosporangiaceae</taxon>
        <taxon>Nonomuraea</taxon>
    </lineage>
</organism>
<dbReference type="PROSITE" id="PS51257">
    <property type="entry name" value="PROKAR_LIPOPROTEIN"/>
    <property type="match status" value="1"/>
</dbReference>
<evidence type="ECO:0000313" key="3">
    <source>
        <dbReference type="Proteomes" id="UP001595851"/>
    </source>
</evidence>
<comment type="caution">
    <text evidence="2">The sequence shown here is derived from an EMBL/GenBank/DDBJ whole genome shotgun (WGS) entry which is preliminary data.</text>
</comment>
<name>A0ABV8G353_9ACTN</name>
<keyword evidence="1" id="KW-0732">Signal</keyword>